<name>A0A839RIW7_9ACTN</name>
<evidence type="ECO:0000256" key="2">
    <source>
        <dbReference type="ARBA" id="ARBA00005582"/>
    </source>
</evidence>
<dbReference type="InterPro" id="IPR020084">
    <property type="entry name" value="NUDIX_hydrolase_CS"/>
</dbReference>
<proteinExistence type="inferred from homology"/>
<evidence type="ECO:0000256" key="9">
    <source>
        <dbReference type="ARBA" id="ARBA00023204"/>
    </source>
</evidence>
<evidence type="ECO:0000259" key="13">
    <source>
        <dbReference type="PROSITE" id="PS51462"/>
    </source>
</evidence>
<evidence type="ECO:0000256" key="1">
    <source>
        <dbReference type="ARBA" id="ARBA00001946"/>
    </source>
</evidence>
<dbReference type="Proteomes" id="UP000567922">
    <property type="component" value="Unassembled WGS sequence"/>
</dbReference>
<comment type="cofactor">
    <cofactor evidence="1">
        <name>Mg(2+)</name>
        <dbReference type="ChEBI" id="CHEBI:18420"/>
    </cofactor>
</comment>
<gene>
    <name evidence="14" type="ORF">FHU29_000510</name>
</gene>
<dbReference type="PRINTS" id="PR00502">
    <property type="entry name" value="NUDIXFAMILY"/>
</dbReference>
<comment type="similarity">
    <text evidence="2 12">Belongs to the Nudix hydrolase family.</text>
</comment>
<evidence type="ECO:0000256" key="3">
    <source>
        <dbReference type="ARBA" id="ARBA00022457"/>
    </source>
</evidence>
<keyword evidence="6" id="KW-0227">DNA damage</keyword>
<comment type="catalytic activity">
    <reaction evidence="10">
        <text>8-oxo-dGTP + H2O = 8-oxo-dGMP + diphosphate + H(+)</text>
        <dbReference type="Rhea" id="RHEA:31575"/>
        <dbReference type="ChEBI" id="CHEBI:15377"/>
        <dbReference type="ChEBI" id="CHEBI:15378"/>
        <dbReference type="ChEBI" id="CHEBI:33019"/>
        <dbReference type="ChEBI" id="CHEBI:63224"/>
        <dbReference type="ChEBI" id="CHEBI:77896"/>
        <dbReference type="EC" id="3.6.1.55"/>
    </reaction>
</comment>
<keyword evidence="3" id="KW-0515">Mutator protein</keyword>
<dbReference type="GO" id="GO:0044716">
    <property type="term" value="F:8-oxo-GDP phosphatase activity"/>
    <property type="evidence" value="ECO:0007669"/>
    <property type="project" value="TreeGrafter"/>
</dbReference>
<protein>
    <recommendedName>
        <fullName evidence="11">8-oxo-dGTP diphosphatase</fullName>
        <ecNumber evidence="11">3.6.1.55</ecNumber>
    </recommendedName>
</protein>
<dbReference type="GO" id="GO:0044715">
    <property type="term" value="F:8-oxo-dGDP phosphatase activity"/>
    <property type="evidence" value="ECO:0007669"/>
    <property type="project" value="TreeGrafter"/>
</dbReference>
<dbReference type="EMBL" id="JACHWS010000001">
    <property type="protein sequence ID" value="MBB3036076.1"/>
    <property type="molecule type" value="Genomic_DNA"/>
</dbReference>
<dbReference type="GO" id="GO:0006281">
    <property type="term" value="P:DNA repair"/>
    <property type="evidence" value="ECO:0007669"/>
    <property type="project" value="UniProtKB-KW"/>
</dbReference>
<reference evidence="14 15" key="1">
    <citation type="submission" date="2020-08" db="EMBL/GenBank/DDBJ databases">
        <title>Sequencing the genomes of 1000 actinobacteria strains.</title>
        <authorList>
            <person name="Klenk H.-P."/>
        </authorList>
    </citation>
    <scope>NUCLEOTIDE SEQUENCE [LARGE SCALE GENOMIC DNA]</scope>
    <source>
        <strain evidence="14 15">DSM 45258</strain>
    </source>
</reference>
<sequence>MIPLRPESRSGSVWMAVVPVSYPTSVQAAMSDERFAGHEGEDHAQEVAAAAIISAGSILLAQRTYPEELAGLWELPGGKVHDGELPAEALRRELEEELGVTTAIGPRIGVDVDLAGAGSDSERYVLRAYLVQLIAGEPQPLEHAEIRWFTVAELRDADLVPNDRVWVDDLVRSMREHV</sequence>
<evidence type="ECO:0000256" key="8">
    <source>
        <dbReference type="ARBA" id="ARBA00022842"/>
    </source>
</evidence>
<evidence type="ECO:0000256" key="7">
    <source>
        <dbReference type="ARBA" id="ARBA00022801"/>
    </source>
</evidence>
<dbReference type="Pfam" id="PF00293">
    <property type="entry name" value="NUDIX"/>
    <property type="match status" value="1"/>
</dbReference>
<keyword evidence="4" id="KW-0235">DNA replication</keyword>
<evidence type="ECO:0000256" key="5">
    <source>
        <dbReference type="ARBA" id="ARBA00022723"/>
    </source>
</evidence>
<dbReference type="InterPro" id="IPR047127">
    <property type="entry name" value="MutT-like"/>
</dbReference>
<dbReference type="InterPro" id="IPR000086">
    <property type="entry name" value="NUDIX_hydrolase_dom"/>
</dbReference>
<dbReference type="EC" id="3.6.1.55" evidence="11"/>
<dbReference type="AlphaFoldDB" id="A0A839RIW7"/>
<evidence type="ECO:0000256" key="12">
    <source>
        <dbReference type="RuleBase" id="RU003476"/>
    </source>
</evidence>
<dbReference type="InterPro" id="IPR020476">
    <property type="entry name" value="Nudix_hydrolase"/>
</dbReference>
<comment type="caution">
    <text evidence="14">The sequence shown here is derived from an EMBL/GenBank/DDBJ whole genome shotgun (WGS) entry which is preliminary data.</text>
</comment>
<dbReference type="GO" id="GO:0035539">
    <property type="term" value="F:8-oxo-7,8-dihydrodeoxyguanosine triphosphate pyrophosphatase activity"/>
    <property type="evidence" value="ECO:0007669"/>
    <property type="project" value="UniProtKB-EC"/>
</dbReference>
<dbReference type="PANTHER" id="PTHR47707:SF1">
    <property type="entry name" value="NUDIX HYDROLASE FAMILY PROTEIN"/>
    <property type="match status" value="1"/>
</dbReference>
<feature type="domain" description="Nudix hydrolase" evidence="13">
    <location>
        <begin position="43"/>
        <end position="172"/>
    </location>
</feature>
<keyword evidence="7 12" id="KW-0378">Hydrolase</keyword>
<organism evidence="14 15">
    <name type="scientific">Hoyosella altamirensis</name>
    <dbReference type="NCBI Taxonomy" id="616997"/>
    <lineage>
        <taxon>Bacteria</taxon>
        <taxon>Bacillati</taxon>
        <taxon>Actinomycetota</taxon>
        <taxon>Actinomycetes</taxon>
        <taxon>Mycobacteriales</taxon>
        <taxon>Hoyosellaceae</taxon>
        <taxon>Hoyosella</taxon>
    </lineage>
</organism>
<dbReference type="PANTHER" id="PTHR47707">
    <property type="entry name" value="8-OXO-DGTP DIPHOSPHATASE"/>
    <property type="match status" value="1"/>
</dbReference>
<keyword evidence="8" id="KW-0460">Magnesium</keyword>
<dbReference type="InterPro" id="IPR015797">
    <property type="entry name" value="NUDIX_hydrolase-like_dom_sf"/>
</dbReference>
<keyword evidence="9" id="KW-0234">DNA repair</keyword>
<dbReference type="PROSITE" id="PS51462">
    <property type="entry name" value="NUDIX"/>
    <property type="match status" value="1"/>
</dbReference>
<evidence type="ECO:0000256" key="6">
    <source>
        <dbReference type="ARBA" id="ARBA00022763"/>
    </source>
</evidence>
<evidence type="ECO:0000256" key="4">
    <source>
        <dbReference type="ARBA" id="ARBA00022705"/>
    </source>
</evidence>
<keyword evidence="5" id="KW-0479">Metal-binding</keyword>
<dbReference type="GO" id="GO:0006260">
    <property type="term" value="P:DNA replication"/>
    <property type="evidence" value="ECO:0007669"/>
    <property type="project" value="UniProtKB-KW"/>
</dbReference>
<dbReference type="PROSITE" id="PS00893">
    <property type="entry name" value="NUDIX_BOX"/>
    <property type="match status" value="1"/>
</dbReference>
<keyword evidence="15" id="KW-1185">Reference proteome</keyword>
<evidence type="ECO:0000256" key="11">
    <source>
        <dbReference type="ARBA" id="ARBA00038905"/>
    </source>
</evidence>
<dbReference type="SUPFAM" id="SSF55811">
    <property type="entry name" value="Nudix"/>
    <property type="match status" value="1"/>
</dbReference>
<dbReference type="Gene3D" id="3.90.79.10">
    <property type="entry name" value="Nucleoside Triphosphate Pyrophosphohydrolase"/>
    <property type="match status" value="1"/>
</dbReference>
<dbReference type="GO" id="GO:0008413">
    <property type="term" value="F:8-oxo-7,8-dihydroguanosine triphosphate pyrophosphatase activity"/>
    <property type="evidence" value="ECO:0007669"/>
    <property type="project" value="TreeGrafter"/>
</dbReference>
<accession>A0A839RIW7</accession>
<evidence type="ECO:0000256" key="10">
    <source>
        <dbReference type="ARBA" id="ARBA00035861"/>
    </source>
</evidence>
<evidence type="ECO:0000313" key="14">
    <source>
        <dbReference type="EMBL" id="MBB3036076.1"/>
    </source>
</evidence>
<dbReference type="GO" id="GO:0046872">
    <property type="term" value="F:metal ion binding"/>
    <property type="evidence" value="ECO:0007669"/>
    <property type="project" value="UniProtKB-KW"/>
</dbReference>
<evidence type="ECO:0000313" key="15">
    <source>
        <dbReference type="Proteomes" id="UP000567922"/>
    </source>
</evidence>